<protein>
    <submittedName>
        <fullName evidence="1">Uncharacterized protein</fullName>
    </submittedName>
</protein>
<dbReference type="RefSeq" id="WP_380857920.1">
    <property type="nucleotide sequence ID" value="NZ_JBHSKM010000019.1"/>
</dbReference>
<keyword evidence="2" id="KW-1185">Reference proteome</keyword>
<comment type="caution">
    <text evidence="1">The sequence shown here is derived from an EMBL/GenBank/DDBJ whole genome shotgun (WGS) entry which is preliminary data.</text>
</comment>
<name>A0ABW0CQF3_STRCD</name>
<reference evidence="2" key="1">
    <citation type="journal article" date="2019" name="Int. J. Syst. Evol. Microbiol.">
        <title>The Global Catalogue of Microorganisms (GCM) 10K type strain sequencing project: providing services to taxonomists for standard genome sequencing and annotation.</title>
        <authorList>
            <consortium name="The Broad Institute Genomics Platform"/>
            <consortium name="The Broad Institute Genome Sequencing Center for Infectious Disease"/>
            <person name="Wu L."/>
            <person name="Ma J."/>
        </authorList>
    </citation>
    <scope>NUCLEOTIDE SEQUENCE [LARGE SCALE GENOMIC DNA]</scope>
    <source>
        <strain evidence="2">KCTC 42586</strain>
    </source>
</reference>
<sequence length="91" mass="11140">MQSTRAVRPFRFVIAPTVRQAQLFIQFSGYDPRECRIATRVQDLLGYRLDSWETWFLQRMWPCRTHEDVSHMEEMMWRARACGADIRRWWT</sequence>
<evidence type="ECO:0000313" key="1">
    <source>
        <dbReference type="EMBL" id="MFC5217317.1"/>
    </source>
</evidence>
<proteinExistence type="predicted"/>
<gene>
    <name evidence="1" type="ORF">ACFPQ9_26105</name>
</gene>
<evidence type="ECO:0000313" key="2">
    <source>
        <dbReference type="Proteomes" id="UP001596263"/>
    </source>
</evidence>
<dbReference type="Proteomes" id="UP001596263">
    <property type="component" value="Unassembled WGS sequence"/>
</dbReference>
<dbReference type="EMBL" id="JBHSKM010000019">
    <property type="protein sequence ID" value="MFC5217317.1"/>
    <property type="molecule type" value="Genomic_DNA"/>
</dbReference>
<accession>A0ABW0CQF3</accession>
<organism evidence="1 2">
    <name type="scientific">Streptomyces coerulescens</name>
    <dbReference type="NCBI Taxonomy" id="29304"/>
    <lineage>
        <taxon>Bacteria</taxon>
        <taxon>Bacillati</taxon>
        <taxon>Actinomycetota</taxon>
        <taxon>Actinomycetes</taxon>
        <taxon>Kitasatosporales</taxon>
        <taxon>Streptomycetaceae</taxon>
        <taxon>Streptomyces</taxon>
    </lineage>
</organism>